<accession>A0A0N4Y9C8</accession>
<dbReference type="AlphaFoldDB" id="A0A0N4Y9C8"/>
<evidence type="ECO:0000313" key="2">
    <source>
        <dbReference type="EMBL" id="VDL76488.1"/>
    </source>
</evidence>
<feature type="transmembrane region" description="Helical" evidence="1">
    <location>
        <begin position="122"/>
        <end position="144"/>
    </location>
</feature>
<dbReference type="Proteomes" id="UP000271162">
    <property type="component" value="Unassembled WGS sequence"/>
</dbReference>
<evidence type="ECO:0000256" key="1">
    <source>
        <dbReference type="SAM" id="Phobius"/>
    </source>
</evidence>
<keyword evidence="1" id="KW-1133">Transmembrane helix</keyword>
<protein>
    <submittedName>
        <fullName evidence="4">CW domain-containing protein</fullName>
    </submittedName>
</protein>
<name>A0A0N4Y9C8_NIPBR</name>
<evidence type="ECO:0000313" key="3">
    <source>
        <dbReference type="Proteomes" id="UP000271162"/>
    </source>
</evidence>
<reference evidence="2 3" key="2">
    <citation type="submission" date="2018-11" db="EMBL/GenBank/DDBJ databases">
        <authorList>
            <consortium name="Pathogen Informatics"/>
        </authorList>
    </citation>
    <scope>NUCLEOTIDE SEQUENCE [LARGE SCALE GENOMIC DNA]</scope>
</reference>
<keyword evidence="1" id="KW-0472">Membrane</keyword>
<keyword evidence="1" id="KW-0812">Transmembrane</keyword>
<gene>
    <name evidence="2" type="ORF">NBR_LOCUS12899</name>
</gene>
<organism evidence="4">
    <name type="scientific">Nippostrongylus brasiliensis</name>
    <name type="common">Rat hookworm</name>
    <dbReference type="NCBI Taxonomy" id="27835"/>
    <lineage>
        <taxon>Eukaryota</taxon>
        <taxon>Metazoa</taxon>
        <taxon>Ecdysozoa</taxon>
        <taxon>Nematoda</taxon>
        <taxon>Chromadorea</taxon>
        <taxon>Rhabditida</taxon>
        <taxon>Rhabditina</taxon>
        <taxon>Rhabditomorpha</taxon>
        <taxon>Strongyloidea</taxon>
        <taxon>Heligmosomidae</taxon>
        <taxon>Nippostrongylus</taxon>
    </lineage>
</organism>
<proteinExistence type="predicted"/>
<dbReference type="EMBL" id="UYSL01020886">
    <property type="protein sequence ID" value="VDL76488.1"/>
    <property type="molecule type" value="Genomic_DNA"/>
</dbReference>
<reference evidence="4" key="1">
    <citation type="submission" date="2017-02" db="UniProtKB">
        <authorList>
            <consortium name="WormBaseParasite"/>
        </authorList>
    </citation>
    <scope>IDENTIFICATION</scope>
</reference>
<keyword evidence="3" id="KW-1185">Reference proteome</keyword>
<sequence length="147" mass="17071">MSSWYDDCYDDNTGWVSSTVNDWDKGKYRNVMMKVVSQKSTNWYNAEEVCKKHCARLGRVADAYISFVGTCIDDFVPAERPVKRKRRKSSSISVPGLQTTTQMSSKEWFPEDRGLPIAVQAYVLHILIVVILDTMKTYFVFFIFERE</sequence>
<evidence type="ECO:0000313" key="4">
    <source>
        <dbReference type="WBParaSite" id="NBR_0001289801-mRNA-1"/>
    </source>
</evidence>
<dbReference type="WBParaSite" id="NBR_0001289801-mRNA-1">
    <property type="protein sequence ID" value="NBR_0001289801-mRNA-1"/>
    <property type="gene ID" value="NBR_0001289801"/>
</dbReference>